<dbReference type="STRING" id="376489.A5892_09460"/>
<sequence>MLRMLANIMRARRTDEEMPVLELIPKPFLFVRHGETFHNRARIVAGRLDVVLTDKGKQQAIAAREKLAGWHACVVASSPQFRARQTAMLAVPGCRPLLLEGLCERDWGPLELGPILLPMPYLDPPEGAEAWEHFVERVGRTINALLERYERPLIFAHSGVFRVIRHLAFGTHEGPRIGNVEPTQILPPDQHSGSWRFEPL</sequence>
<dbReference type="EMBL" id="CP015243">
    <property type="protein sequence ID" value="ANF57661.1"/>
    <property type="molecule type" value="Genomic_DNA"/>
</dbReference>
<dbReference type="CDD" id="cd07067">
    <property type="entry name" value="HP_PGM_like"/>
    <property type="match status" value="1"/>
</dbReference>
<dbReference type="PANTHER" id="PTHR48100:SF1">
    <property type="entry name" value="HISTIDINE PHOSPHATASE FAMILY PROTEIN-RELATED"/>
    <property type="match status" value="1"/>
</dbReference>
<dbReference type="InterPro" id="IPR013078">
    <property type="entry name" value="His_Pase_superF_clade-1"/>
</dbReference>
<name>A0A172YEG7_9GAMM</name>
<dbReference type="GO" id="GO:0005737">
    <property type="term" value="C:cytoplasm"/>
    <property type="evidence" value="ECO:0007669"/>
    <property type="project" value="TreeGrafter"/>
</dbReference>
<dbReference type="InterPro" id="IPR050275">
    <property type="entry name" value="PGM_Phosphatase"/>
</dbReference>
<accession>A0A172YEG7</accession>
<reference evidence="2 3" key="1">
    <citation type="submission" date="2016-04" db="EMBL/GenBank/DDBJ databases">
        <title>Complete Genome Sequence of Halotalea alkalilenta IHB B 13600.</title>
        <authorList>
            <person name="Swarnkar M.K."/>
            <person name="Sharma A."/>
            <person name="Kaushal K."/>
            <person name="Soni R."/>
            <person name="Rana S."/>
            <person name="Singh A.K."/>
            <person name="Gulati A."/>
        </authorList>
    </citation>
    <scope>NUCLEOTIDE SEQUENCE [LARGE SCALE GENOMIC DNA]</scope>
    <source>
        <strain evidence="2 3">IHB B 13600</strain>
    </source>
</reference>
<dbReference type="KEGG" id="haa:A5892_09460"/>
<proteinExistence type="predicted"/>
<organism evidence="2 3">
    <name type="scientific">Halotalea alkalilenta</name>
    <dbReference type="NCBI Taxonomy" id="376489"/>
    <lineage>
        <taxon>Bacteria</taxon>
        <taxon>Pseudomonadati</taxon>
        <taxon>Pseudomonadota</taxon>
        <taxon>Gammaproteobacteria</taxon>
        <taxon>Oceanospirillales</taxon>
        <taxon>Halomonadaceae</taxon>
        <taxon>Halotalea</taxon>
    </lineage>
</organism>
<dbReference type="SUPFAM" id="SSF53254">
    <property type="entry name" value="Phosphoglycerate mutase-like"/>
    <property type="match status" value="1"/>
</dbReference>
<gene>
    <name evidence="2" type="ORF">A5892_09460</name>
</gene>
<dbReference type="Pfam" id="PF00300">
    <property type="entry name" value="His_Phos_1"/>
    <property type="match status" value="1"/>
</dbReference>
<dbReference type="InterPro" id="IPR029033">
    <property type="entry name" value="His_PPase_superfam"/>
</dbReference>
<evidence type="ECO:0000256" key="1">
    <source>
        <dbReference type="SAM" id="MobiDB-lite"/>
    </source>
</evidence>
<dbReference type="GO" id="GO:0016791">
    <property type="term" value="F:phosphatase activity"/>
    <property type="evidence" value="ECO:0007669"/>
    <property type="project" value="TreeGrafter"/>
</dbReference>
<dbReference type="PANTHER" id="PTHR48100">
    <property type="entry name" value="BROAD-SPECIFICITY PHOSPHATASE YOR283W-RELATED"/>
    <property type="match status" value="1"/>
</dbReference>
<evidence type="ECO:0000313" key="2">
    <source>
        <dbReference type="EMBL" id="ANF57661.1"/>
    </source>
</evidence>
<feature type="region of interest" description="Disordered" evidence="1">
    <location>
        <begin position="179"/>
        <end position="200"/>
    </location>
</feature>
<keyword evidence="3" id="KW-1185">Reference proteome</keyword>
<protein>
    <recommendedName>
        <fullName evidence="4">Phosphoglycerate mutase</fullName>
    </recommendedName>
</protein>
<dbReference type="Proteomes" id="UP000077875">
    <property type="component" value="Chromosome"/>
</dbReference>
<evidence type="ECO:0000313" key="3">
    <source>
        <dbReference type="Proteomes" id="UP000077875"/>
    </source>
</evidence>
<dbReference type="AlphaFoldDB" id="A0A172YEG7"/>
<dbReference type="Gene3D" id="3.40.50.1240">
    <property type="entry name" value="Phosphoglycerate mutase-like"/>
    <property type="match status" value="1"/>
</dbReference>
<dbReference type="SMART" id="SM00855">
    <property type="entry name" value="PGAM"/>
    <property type="match status" value="1"/>
</dbReference>
<evidence type="ECO:0008006" key="4">
    <source>
        <dbReference type="Google" id="ProtNLM"/>
    </source>
</evidence>